<evidence type="ECO:0000256" key="5">
    <source>
        <dbReference type="ARBA" id="ARBA00023242"/>
    </source>
</evidence>
<dbReference type="InterPro" id="IPR052035">
    <property type="entry name" value="ZnF_BED_domain_contain"/>
</dbReference>
<dbReference type="Proteomes" id="UP001231518">
    <property type="component" value="Chromosome 19"/>
</dbReference>
<dbReference type="PANTHER" id="PTHR46481:SF10">
    <property type="entry name" value="ZINC FINGER BED DOMAIN-CONTAINING PROTEIN 39"/>
    <property type="match status" value="1"/>
</dbReference>
<dbReference type="PANTHER" id="PTHR46481">
    <property type="entry name" value="ZINC FINGER BED DOMAIN-CONTAINING PROTEIN 4"/>
    <property type="match status" value="1"/>
</dbReference>
<proteinExistence type="predicted"/>
<comment type="caution">
    <text evidence="6">The sequence shown here is derived from an EMBL/GenBank/DDBJ whole genome shotgun (WGS) entry which is preliminary data.</text>
</comment>
<evidence type="ECO:0000256" key="4">
    <source>
        <dbReference type="ARBA" id="ARBA00022833"/>
    </source>
</evidence>
<dbReference type="InterPro" id="IPR012337">
    <property type="entry name" value="RNaseH-like_sf"/>
</dbReference>
<dbReference type="EMBL" id="JARGEI010000007">
    <property type="protein sequence ID" value="KAJ8729000.1"/>
    <property type="molecule type" value="Genomic_DNA"/>
</dbReference>
<organism evidence="6 7">
    <name type="scientific">Mythimna separata</name>
    <name type="common">Oriental armyworm</name>
    <name type="synonym">Pseudaletia separata</name>
    <dbReference type="NCBI Taxonomy" id="271217"/>
    <lineage>
        <taxon>Eukaryota</taxon>
        <taxon>Metazoa</taxon>
        <taxon>Ecdysozoa</taxon>
        <taxon>Arthropoda</taxon>
        <taxon>Hexapoda</taxon>
        <taxon>Insecta</taxon>
        <taxon>Pterygota</taxon>
        <taxon>Neoptera</taxon>
        <taxon>Endopterygota</taxon>
        <taxon>Lepidoptera</taxon>
        <taxon>Glossata</taxon>
        <taxon>Ditrysia</taxon>
        <taxon>Noctuoidea</taxon>
        <taxon>Noctuidae</taxon>
        <taxon>Noctuinae</taxon>
        <taxon>Hadenini</taxon>
        <taxon>Mythimna</taxon>
    </lineage>
</organism>
<evidence type="ECO:0000256" key="2">
    <source>
        <dbReference type="ARBA" id="ARBA00022723"/>
    </source>
</evidence>
<evidence type="ECO:0000256" key="3">
    <source>
        <dbReference type="ARBA" id="ARBA00022771"/>
    </source>
</evidence>
<gene>
    <name evidence="6" type="ORF">PYW07_006696</name>
</gene>
<dbReference type="GO" id="GO:0005634">
    <property type="term" value="C:nucleus"/>
    <property type="evidence" value="ECO:0007669"/>
    <property type="project" value="UniProtKB-SubCell"/>
</dbReference>
<reference evidence="6" key="1">
    <citation type="submission" date="2023-03" db="EMBL/GenBank/DDBJ databases">
        <title>Chromosome-level genomes of two armyworms, Mythimna separata and Mythimna loreyi, provide insights into the biosynthesis and reception of sex pheromones.</title>
        <authorList>
            <person name="Zhao H."/>
        </authorList>
    </citation>
    <scope>NUCLEOTIDE SEQUENCE</scope>
    <source>
        <strain evidence="6">BeijingLab</strain>
        <tissue evidence="6">Pupa</tissue>
    </source>
</reference>
<sequence>MIGIEFEEGHTSANLKDFLETKFQEWNISQYVNVIVSDNAANILSAVRLGSWRSLPCYAYTINLVVQSSLDALSDTMDRVKAVIEYFRRSLPAKKKLVEIQEQMNISPLKLKQDVTTRWNSTYDALSRLLRMRQALIATLAIMRPDINLPQDDWLIIEKATELLKHFYEVTVEISGEQYVSASKYIVLCKTINRALGKYSPDGHPKIERLHNALKQQMAQRFRDVEHDTLLCEANLGSNIVIGRSHFS</sequence>
<evidence type="ECO:0000313" key="6">
    <source>
        <dbReference type="EMBL" id="KAJ8729000.1"/>
    </source>
</evidence>
<dbReference type="AlphaFoldDB" id="A0AAD7YX68"/>
<evidence type="ECO:0000256" key="1">
    <source>
        <dbReference type="ARBA" id="ARBA00004123"/>
    </source>
</evidence>
<dbReference type="GO" id="GO:0008270">
    <property type="term" value="F:zinc ion binding"/>
    <property type="evidence" value="ECO:0007669"/>
    <property type="project" value="UniProtKB-KW"/>
</dbReference>
<accession>A0AAD7YX68</accession>
<evidence type="ECO:0000313" key="7">
    <source>
        <dbReference type="Proteomes" id="UP001231518"/>
    </source>
</evidence>
<protein>
    <recommendedName>
        <fullName evidence="8">Zinc finger BED domain-containing protein 4</fullName>
    </recommendedName>
</protein>
<keyword evidence="7" id="KW-1185">Reference proteome</keyword>
<keyword evidence="5" id="KW-0539">Nucleus</keyword>
<keyword evidence="3" id="KW-0863">Zinc-finger</keyword>
<dbReference type="SUPFAM" id="SSF53098">
    <property type="entry name" value="Ribonuclease H-like"/>
    <property type="match status" value="1"/>
</dbReference>
<keyword evidence="2" id="KW-0479">Metal-binding</keyword>
<evidence type="ECO:0008006" key="8">
    <source>
        <dbReference type="Google" id="ProtNLM"/>
    </source>
</evidence>
<comment type="subcellular location">
    <subcellularLocation>
        <location evidence="1">Nucleus</location>
    </subcellularLocation>
</comment>
<name>A0AAD7YX68_MYTSE</name>
<keyword evidence="4" id="KW-0862">Zinc</keyword>